<reference evidence="1" key="1">
    <citation type="submission" date="2021-06" db="EMBL/GenBank/DDBJ databases">
        <authorList>
            <person name="Kallberg Y."/>
            <person name="Tangrot J."/>
            <person name="Rosling A."/>
        </authorList>
    </citation>
    <scope>NUCLEOTIDE SEQUENCE</scope>
    <source>
        <strain evidence="1">CL356</strain>
    </source>
</reference>
<sequence length="1311" mass="150809">MNGHNQLGRVSSPGPSNTEEDLAYQYALRVAYLAYLTQPKVPKAITSSPTPVHARPASDPTPKRQSVVAPATLQSAVTSHLSVIGDLFKDPDKKGHKNLKFPKELIKVLRERLEFILSGRDPNPIYKDHYFKNDLIIFCQALQQPGFRQQFKANNSKIEDIVLIFLKTSQGELKRAQLPPNITWQSKLTEHVSKFVGILKECLKTKECSSSSTPELLARLEIYQTKMSTSPATGGGGGHTSENVSDTIDDMAMVKLVQSIFKVSTSQAQKDVNAIKKDCTLQAALEDMKNIINHINRGAPFPARREDFETDEVYNNWKSIELKTVKELMSSLIIFTPGLKVNEPTEQPYPPYNPSQQQPYPPYNPSQQQPYPPYNPSQPPYPPSNQSQKPYLPSQQPYSHNTSHSYSSVESKEQSGEGGSFTFIPPQPRRYYKLLMNKCIEYELLKQPTENSDKILSKSVIELLNECALRWRVSPGFRWLQYLDVLRTYYDNERPPITLDHIREGMNLLKDATKKREVSTWTINDQRELVEVYSGIHDSLLRDMREALEYVFKIKPDQFNPMVQLLNLIYESELFRSTHSDISKFYNDLREIVGKVSVDVYQTKREEIYAKQTANEVQTLNLLAQWIRQEVEKMESKYPKPIIDQIDVVRLIIEKQVPLLTLDMENASIDILSKVKMTSEEGIPVEDIFDLYRVILDLKVKFEEHSDATFTLGIQEWFGPHVKMWLESTKSKTSDWVTTAINVDEFKAVSTTDTHSSSVVDLFTSFNQTIDFIKKLDWPNKYQSALYMTSMSGAISEALEKYCDAIEERFKKEMIPEEDAEHAMSKQSNWYIKAKNAIAAEKTMHNDIKPTSCIMLNNIEAAREQLDKLDKAMEVEKLVSILYKSGETTEAPERNKYLYTIKIVLAENLLPLDNNGLSDPYCVLTDEQGNRLVETRVIFETLNPRWDEAFDISIDSSEDVTRKLCITVWDRDQVGSDDVCGRAGIYLDPTHFNDYLTHDIWLDLDTQGRVLLRISMEGEKDDIRFYFGKAFRTLKRAQDDMIRLIVDRVSPFLSQCLSREVITKLLKPSVSNSFKQLFKESDKTKKSGPTDVEIEKAIDPLFDFFDSNLMTLNEYLHPEVFEMVISRVWKKIESSIESLILPPLSDHPSDMKPLTDGEIDVVYKWLKFLRQYLYNDGIGVPVEILENAKYQQLFKMQMFYDNDTESLKQEYLRLQIENSFNPAKTSLHMSKSVLHQRNIGTIKKRKNEKRNRNSNDDSELILRILRMRPGTKAFLKEQMEVRNRNLAPASMNVAAQQDIPPVPPLRNSRAH</sequence>
<keyword evidence="2" id="KW-1185">Reference proteome</keyword>
<evidence type="ECO:0000313" key="1">
    <source>
        <dbReference type="EMBL" id="CAG8562263.1"/>
    </source>
</evidence>
<organism evidence="1 2">
    <name type="scientific">Acaulospora colombiana</name>
    <dbReference type="NCBI Taxonomy" id="27376"/>
    <lineage>
        <taxon>Eukaryota</taxon>
        <taxon>Fungi</taxon>
        <taxon>Fungi incertae sedis</taxon>
        <taxon>Mucoromycota</taxon>
        <taxon>Glomeromycotina</taxon>
        <taxon>Glomeromycetes</taxon>
        <taxon>Diversisporales</taxon>
        <taxon>Acaulosporaceae</taxon>
        <taxon>Acaulospora</taxon>
    </lineage>
</organism>
<proteinExistence type="predicted"/>
<dbReference type="EMBL" id="CAJVPT010009490">
    <property type="protein sequence ID" value="CAG8562263.1"/>
    <property type="molecule type" value="Genomic_DNA"/>
</dbReference>
<evidence type="ECO:0000313" key="2">
    <source>
        <dbReference type="Proteomes" id="UP000789525"/>
    </source>
</evidence>
<accession>A0ACA9M6F7</accession>
<protein>
    <submittedName>
        <fullName evidence="1">3276_t:CDS:1</fullName>
    </submittedName>
</protein>
<name>A0ACA9M6F7_9GLOM</name>
<gene>
    <name evidence="1" type="ORF">ACOLOM_LOCUS5282</name>
</gene>
<dbReference type="Proteomes" id="UP000789525">
    <property type="component" value="Unassembled WGS sequence"/>
</dbReference>
<comment type="caution">
    <text evidence="1">The sequence shown here is derived from an EMBL/GenBank/DDBJ whole genome shotgun (WGS) entry which is preliminary data.</text>
</comment>